<evidence type="ECO:0000256" key="1">
    <source>
        <dbReference type="ARBA" id="ARBA00007788"/>
    </source>
</evidence>
<name>A0A448ZY09_METSV</name>
<dbReference type="PRINTS" id="PR00046">
    <property type="entry name" value="SIGMA70FCT"/>
</dbReference>
<dbReference type="InterPro" id="IPR013324">
    <property type="entry name" value="RNA_pol_sigma_r3/r4-like"/>
</dbReference>
<dbReference type="GO" id="GO:0006352">
    <property type="term" value="P:DNA-templated transcription initiation"/>
    <property type="evidence" value="ECO:0007669"/>
    <property type="project" value="InterPro"/>
</dbReference>
<dbReference type="InterPro" id="IPR050239">
    <property type="entry name" value="Sigma-70_RNA_pol_init_factors"/>
</dbReference>
<feature type="domain" description="RNA polymerase sigma-70 region 2" evidence="9">
    <location>
        <begin position="287"/>
        <end position="357"/>
    </location>
</feature>
<dbReference type="InterPro" id="IPR014284">
    <property type="entry name" value="RNA_pol_sigma-70_dom"/>
</dbReference>
<evidence type="ECO:0000259" key="9">
    <source>
        <dbReference type="Pfam" id="PF04542"/>
    </source>
</evidence>
<gene>
    <name evidence="11" type="primary">rpoD_2</name>
    <name evidence="11" type="ORF">NCTC10113_01008</name>
</gene>
<dbReference type="Pfam" id="PF04545">
    <property type="entry name" value="Sigma70_r4"/>
    <property type="match status" value="1"/>
</dbReference>
<dbReference type="RefSeq" id="WP_211232249.1">
    <property type="nucleotide sequence ID" value="NZ_BPLX01000001.1"/>
</dbReference>
<dbReference type="Pfam" id="PF00140">
    <property type="entry name" value="Sigma70_r1_2"/>
    <property type="match status" value="1"/>
</dbReference>
<feature type="domain" description="RNA polymerase sigma-70 region 4" evidence="10">
    <location>
        <begin position="460"/>
        <end position="517"/>
    </location>
</feature>
<dbReference type="InterPro" id="IPR007624">
    <property type="entry name" value="RNA_pol_sigma70_r3"/>
</dbReference>
<evidence type="ECO:0000259" key="8">
    <source>
        <dbReference type="Pfam" id="PF04539"/>
    </source>
</evidence>
<keyword evidence="4" id="KW-0238">DNA-binding</keyword>
<evidence type="ECO:0000259" key="7">
    <source>
        <dbReference type="Pfam" id="PF00140"/>
    </source>
</evidence>
<dbReference type="InterPro" id="IPR036388">
    <property type="entry name" value="WH-like_DNA-bd_sf"/>
</dbReference>
<organism evidence="11">
    <name type="scientific">Metamycoplasma salivarium</name>
    <name type="common">Mycoplasma salivarium</name>
    <dbReference type="NCBI Taxonomy" id="2124"/>
    <lineage>
        <taxon>Bacteria</taxon>
        <taxon>Bacillati</taxon>
        <taxon>Mycoplasmatota</taxon>
        <taxon>Mycoplasmoidales</taxon>
        <taxon>Metamycoplasmataceae</taxon>
        <taxon>Metamycoplasma</taxon>
    </lineage>
</organism>
<evidence type="ECO:0000313" key="11">
    <source>
        <dbReference type="EMBL" id="VEU56124.1"/>
    </source>
</evidence>
<accession>A0A448ZY09</accession>
<keyword evidence="2" id="KW-0805">Transcription regulation</keyword>
<proteinExistence type="inferred from homology"/>
<dbReference type="AlphaFoldDB" id="A0A448ZY09"/>
<dbReference type="InterPro" id="IPR000943">
    <property type="entry name" value="RNA_pol_sigma70"/>
</dbReference>
<keyword evidence="5" id="KW-0804">Transcription</keyword>
<keyword evidence="3" id="KW-0731">Sigma factor</keyword>
<reference evidence="11" key="1">
    <citation type="submission" date="2019-01" db="EMBL/GenBank/DDBJ databases">
        <authorList>
            <consortium name="Pathogen Informatics"/>
        </authorList>
    </citation>
    <scope>NUCLEOTIDE SEQUENCE [LARGE SCALE GENOMIC DNA]</scope>
    <source>
        <strain evidence="11">NCTC10113</strain>
    </source>
</reference>
<feature type="domain" description="RNA polymerase sigma-70 region 3" evidence="8">
    <location>
        <begin position="366"/>
        <end position="444"/>
    </location>
</feature>
<evidence type="ECO:0000256" key="6">
    <source>
        <dbReference type="SAM" id="MobiDB-lite"/>
    </source>
</evidence>
<dbReference type="SUPFAM" id="SSF88946">
    <property type="entry name" value="Sigma2 domain of RNA polymerase sigma factors"/>
    <property type="match status" value="1"/>
</dbReference>
<evidence type="ECO:0000259" key="10">
    <source>
        <dbReference type="Pfam" id="PF04545"/>
    </source>
</evidence>
<evidence type="ECO:0000256" key="2">
    <source>
        <dbReference type="ARBA" id="ARBA00023015"/>
    </source>
</evidence>
<feature type="compositionally biased region" description="Acidic residues" evidence="6">
    <location>
        <begin position="119"/>
        <end position="135"/>
    </location>
</feature>
<dbReference type="NCBIfam" id="NF004565">
    <property type="entry name" value="PRK05901.2-3"/>
    <property type="match status" value="1"/>
</dbReference>
<dbReference type="InterPro" id="IPR007630">
    <property type="entry name" value="RNA_pol_sigma70_r4"/>
</dbReference>
<dbReference type="PANTHER" id="PTHR30603">
    <property type="entry name" value="RNA POLYMERASE SIGMA FACTOR RPO"/>
    <property type="match status" value="1"/>
</dbReference>
<evidence type="ECO:0000256" key="4">
    <source>
        <dbReference type="ARBA" id="ARBA00023125"/>
    </source>
</evidence>
<sequence length="536" mass="62901">MPTKLNDAKKTKKNSTSKALETLKVSKEDANMSIDGIVQLIKNEKKLQKKSSFTQSEIFDILNKKNLVLDEQSADQVFDKLIDANLLNMEVDFGDDEDVSETDFFDTIQTKDSKKNIDSDEDDLDVDDFDEDEDFDEHKLQEIEDEEEKENDKELDVDEEFDDSSVRKHDDIDELDDEESENAEDDEYIEKIARPSNEEEDEFDADSLLKDYDTYEIKIDESQYTLKNDELNNKLTETNDIVKWYMRWIGKYGKLLTPKEERDLAIKMEEAKKAGNYYRFKRARDMLVKRNLRLVINNAKRYKNRGLTFIDLISEGNSGIMKAVSKYDYKKGFKFSTYATWWIRQAITRAVADQARTVRVPVHMVETINKILKIERELQQELGYPPTDEQIAQKYGNDYTAEKVRYIRKINIDPISLDKNIGKEENSSFSDFVKDESVVSPTDYASHQELSTILNEMIEDTLDHDDKILIRKRYGIGNDENGNPYRPHTLDELAEEMGKSKEKIRQMETKILRKLKHPQKRKKLKEYYMNESYDLD</sequence>
<feature type="compositionally biased region" description="Acidic residues" evidence="6">
    <location>
        <begin position="143"/>
        <end position="163"/>
    </location>
</feature>
<evidence type="ECO:0000256" key="5">
    <source>
        <dbReference type="ARBA" id="ARBA00023163"/>
    </source>
</evidence>
<feature type="region of interest" description="Disordered" evidence="6">
    <location>
        <begin position="114"/>
        <end position="188"/>
    </location>
</feature>
<feature type="domain" description="RNA polymerase sigma-70 region 1.2" evidence="7">
    <location>
        <begin position="240"/>
        <end position="271"/>
    </location>
</feature>
<dbReference type="GO" id="GO:0016987">
    <property type="term" value="F:sigma factor activity"/>
    <property type="evidence" value="ECO:0007669"/>
    <property type="project" value="UniProtKB-KW"/>
</dbReference>
<dbReference type="InterPro" id="IPR007627">
    <property type="entry name" value="RNA_pol_sigma70_r2"/>
</dbReference>
<dbReference type="EMBL" id="LR214939">
    <property type="protein sequence ID" value="VEU56124.1"/>
    <property type="molecule type" value="Genomic_DNA"/>
</dbReference>
<dbReference type="InterPro" id="IPR013325">
    <property type="entry name" value="RNA_pol_sigma_r2"/>
</dbReference>
<comment type="similarity">
    <text evidence="1">Belongs to the sigma-70 factor family.</text>
</comment>
<dbReference type="Pfam" id="PF04542">
    <property type="entry name" value="Sigma70_r2"/>
    <property type="match status" value="1"/>
</dbReference>
<dbReference type="PANTHER" id="PTHR30603:SF60">
    <property type="entry name" value="RNA POLYMERASE SIGMA FACTOR RPOD"/>
    <property type="match status" value="1"/>
</dbReference>
<geneLocation type="plasmid" evidence="11">
    <name>2</name>
</geneLocation>
<dbReference type="NCBIfam" id="TIGR02937">
    <property type="entry name" value="sigma70-ECF"/>
    <property type="match status" value="1"/>
</dbReference>
<keyword evidence="11" id="KW-0614">Plasmid</keyword>
<dbReference type="Pfam" id="PF04539">
    <property type="entry name" value="Sigma70_r3"/>
    <property type="match status" value="1"/>
</dbReference>
<protein>
    <submittedName>
        <fullName evidence="11">RNA polymerase sigma factor</fullName>
    </submittedName>
</protein>
<dbReference type="GO" id="GO:0003677">
    <property type="term" value="F:DNA binding"/>
    <property type="evidence" value="ECO:0007669"/>
    <property type="project" value="UniProtKB-KW"/>
</dbReference>
<dbReference type="SUPFAM" id="SSF88659">
    <property type="entry name" value="Sigma3 and sigma4 domains of RNA polymerase sigma factors"/>
    <property type="match status" value="2"/>
</dbReference>
<evidence type="ECO:0000256" key="3">
    <source>
        <dbReference type="ARBA" id="ARBA00023082"/>
    </source>
</evidence>
<dbReference type="Gene3D" id="1.10.10.10">
    <property type="entry name" value="Winged helix-like DNA-binding domain superfamily/Winged helix DNA-binding domain"/>
    <property type="match status" value="2"/>
</dbReference>
<dbReference type="Gene3D" id="1.10.601.10">
    <property type="entry name" value="RNA Polymerase Primary Sigma Factor"/>
    <property type="match status" value="1"/>
</dbReference>
<feature type="compositionally biased region" description="Acidic residues" evidence="6">
    <location>
        <begin position="172"/>
        <end position="188"/>
    </location>
</feature>
<dbReference type="InterPro" id="IPR009042">
    <property type="entry name" value="RNA_pol_sigma70_r1_2"/>
</dbReference>